<dbReference type="InterPro" id="IPR029753">
    <property type="entry name" value="D-isomer_DH_CS"/>
</dbReference>
<dbReference type="InterPro" id="IPR036291">
    <property type="entry name" value="NAD(P)-bd_dom_sf"/>
</dbReference>
<dbReference type="PANTHER" id="PTHR42938:SF9">
    <property type="entry name" value="FORMATE DEHYDROGENASE 1"/>
    <property type="match status" value="1"/>
</dbReference>
<dbReference type="PROSITE" id="PS00671">
    <property type="entry name" value="D_2_HYDROXYACID_DH_3"/>
    <property type="match status" value="1"/>
</dbReference>
<protein>
    <submittedName>
        <fullName evidence="7">NAD(P)-binding domain-containing protein</fullName>
    </submittedName>
</protein>
<gene>
    <name evidence="7" type="ORF">OL497_10805</name>
</gene>
<evidence type="ECO:0000313" key="7">
    <source>
        <dbReference type="EMBL" id="MCW3484386.1"/>
    </source>
</evidence>
<dbReference type="Pfam" id="PF00389">
    <property type="entry name" value="2-Hacid_dh"/>
    <property type="match status" value="1"/>
</dbReference>
<evidence type="ECO:0000256" key="3">
    <source>
        <dbReference type="ARBA" id="ARBA00023027"/>
    </source>
</evidence>
<dbReference type="PANTHER" id="PTHR42938">
    <property type="entry name" value="FORMATE DEHYDROGENASE 1"/>
    <property type="match status" value="1"/>
</dbReference>
<dbReference type="SUPFAM" id="SSF51735">
    <property type="entry name" value="NAD(P)-binding Rossmann-fold domains"/>
    <property type="match status" value="1"/>
</dbReference>
<evidence type="ECO:0000256" key="1">
    <source>
        <dbReference type="ARBA" id="ARBA00005854"/>
    </source>
</evidence>
<dbReference type="InterPro" id="IPR006140">
    <property type="entry name" value="D-isomer_DH_NAD-bd"/>
</dbReference>
<dbReference type="EMBL" id="JAPDNS010000001">
    <property type="protein sequence ID" value="MCW3484386.1"/>
    <property type="molecule type" value="Genomic_DNA"/>
</dbReference>
<keyword evidence="3" id="KW-0520">NAD</keyword>
<evidence type="ECO:0000256" key="4">
    <source>
        <dbReference type="RuleBase" id="RU003719"/>
    </source>
</evidence>
<comment type="similarity">
    <text evidence="1 4">Belongs to the D-isomer specific 2-hydroxyacid dehydrogenase family.</text>
</comment>
<sequence>MDTIPQILLLDTIADKGTAAIREFAHIVDGRSWSQEEIRQRIAPFDGLVIKSNNWIGADLLRAAVNLKVIGRAGAGLDNIDVAEAAARNIEIICSPEGNVCSVAEYVICMAVLLGHQLQEAHEGSRRNDFRRHSWQGRNLQQMTVGIIGLGNIGRGVLEKIAPLCRHVYGYDPYVRQLNGPWDERFTMMEHLHEILQLSDIVTLHLPLTAETTDMFDDTAFSYMRPGSILINSSRGRIINDQALLKALKTGVVASCALDSLYPDPVYNKAPEDATYSHFFVHHPRVYYTPHIAAGTKDALEEVACNLARKMKACLYKSHSFVHPLK</sequence>
<feature type="domain" description="D-isomer specific 2-hydroxyacid dehydrogenase NAD-binding" evidence="6">
    <location>
        <begin position="111"/>
        <end position="293"/>
    </location>
</feature>
<dbReference type="InterPro" id="IPR006139">
    <property type="entry name" value="D-isomer_2_OHA_DH_cat_dom"/>
</dbReference>
<accession>A0ABT3IKE2</accession>
<dbReference type="Pfam" id="PF02826">
    <property type="entry name" value="2-Hacid_dh_C"/>
    <property type="match status" value="1"/>
</dbReference>
<feature type="domain" description="D-isomer specific 2-hydroxyacid dehydrogenase catalytic" evidence="5">
    <location>
        <begin position="7"/>
        <end position="315"/>
    </location>
</feature>
<dbReference type="Gene3D" id="3.40.50.720">
    <property type="entry name" value="NAD(P)-binding Rossmann-like Domain"/>
    <property type="match status" value="2"/>
</dbReference>
<organism evidence="7 8">
    <name type="scientific">Chitinophaga nivalis</name>
    <dbReference type="NCBI Taxonomy" id="2991709"/>
    <lineage>
        <taxon>Bacteria</taxon>
        <taxon>Pseudomonadati</taxon>
        <taxon>Bacteroidota</taxon>
        <taxon>Chitinophagia</taxon>
        <taxon>Chitinophagales</taxon>
        <taxon>Chitinophagaceae</taxon>
        <taxon>Chitinophaga</taxon>
    </lineage>
</organism>
<name>A0ABT3IKE2_9BACT</name>
<dbReference type="InterPro" id="IPR029752">
    <property type="entry name" value="D-isomer_DH_CS1"/>
</dbReference>
<proteinExistence type="inferred from homology"/>
<dbReference type="RefSeq" id="WP_264729967.1">
    <property type="nucleotide sequence ID" value="NZ_JAPDNR010000001.1"/>
</dbReference>
<evidence type="ECO:0000313" key="8">
    <source>
        <dbReference type="Proteomes" id="UP001207742"/>
    </source>
</evidence>
<evidence type="ECO:0000259" key="6">
    <source>
        <dbReference type="Pfam" id="PF02826"/>
    </source>
</evidence>
<evidence type="ECO:0000256" key="2">
    <source>
        <dbReference type="ARBA" id="ARBA00023002"/>
    </source>
</evidence>
<comment type="caution">
    <text evidence="7">The sequence shown here is derived from an EMBL/GenBank/DDBJ whole genome shotgun (WGS) entry which is preliminary data.</text>
</comment>
<dbReference type="PROSITE" id="PS00670">
    <property type="entry name" value="D_2_HYDROXYACID_DH_2"/>
    <property type="match status" value="1"/>
</dbReference>
<evidence type="ECO:0000259" key="5">
    <source>
        <dbReference type="Pfam" id="PF00389"/>
    </source>
</evidence>
<dbReference type="Proteomes" id="UP001207742">
    <property type="component" value="Unassembled WGS sequence"/>
</dbReference>
<reference evidence="7 8" key="1">
    <citation type="submission" date="2022-10" db="EMBL/GenBank/DDBJ databases">
        <title>Chitinophaga nivalis PC15 sp. nov., isolated from Pyeongchang county, South Korea.</title>
        <authorList>
            <person name="Trinh H.N."/>
        </authorList>
    </citation>
    <scope>NUCLEOTIDE SEQUENCE [LARGE SCALE GENOMIC DNA]</scope>
    <source>
        <strain evidence="7 8">PC14</strain>
    </source>
</reference>
<keyword evidence="8" id="KW-1185">Reference proteome</keyword>
<keyword evidence="2 4" id="KW-0560">Oxidoreductase</keyword>
<dbReference type="SUPFAM" id="SSF52283">
    <property type="entry name" value="Formate/glycerate dehydrogenase catalytic domain-like"/>
    <property type="match status" value="1"/>
</dbReference>
<dbReference type="PROSITE" id="PS00065">
    <property type="entry name" value="D_2_HYDROXYACID_DH_1"/>
    <property type="match status" value="1"/>
</dbReference>